<organism evidence="2 3">
    <name type="scientific">Aspergillus chevalieri</name>
    <name type="common">Eurotium chevalieri</name>
    <dbReference type="NCBI Taxonomy" id="182096"/>
    <lineage>
        <taxon>Eukaryota</taxon>
        <taxon>Fungi</taxon>
        <taxon>Dikarya</taxon>
        <taxon>Ascomycota</taxon>
        <taxon>Pezizomycotina</taxon>
        <taxon>Eurotiomycetes</taxon>
        <taxon>Eurotiomycetidae</taxon>
        <taxon>Eurotiales</taxon>
        <taxon>Aspergillaceae</taxon>
        <taxon>Aspergillus</taxon>
        <taxon>Aspergillus subgen. Aspergillus</taxon>
    </lineage>
</organism>
<dbReference type="EMBL" id="AP024416">
    <property type="protein sequence ID" value="BCR83420.1"/>
    <property type="molecule type" value="Genomic_DNA"/>
</dbReference>
<reference evidence="2" key="2">
    <citation type="submission" date="2021-02" db="EMBL/GenBank/DDBJ databases">
        <title>Aspergillus chevalieri M1 genome sequence.</title>
        <authorList>
            <person name="Kadooka C."/>
            <person name="Mori K."/>
            <person name="Futagami T."/>
        </authorList>
    </citation>
    <scope>NUCLEOTIDE SEQUENCE</scope>
    <source>
        <strain evidence="2">M1</strain>
    </source>
</reference>
<dbReference type="InterPro" id="IPR053710">
    <property type="entry name" value="Arylamine_NAT_domain_sf"/>
</dbReference>
<dbReference type="PANTHER" id="PTHR11786:SF0">
    <property type="entry name" value="ARYLAMINE N-ACETYLTRANSFERASE 4-RELATED"/>
    <property type="match status" value="1"/>
</dbReference>
<dbReference type="GO" id="GO:0016407">
    <property type="term" value="F:acetyltransferase activity"/>
    <property type="evidence" value="ECO:0007669"/>
    <property type="project" value="InterPro"/>
</dbReference>
<dbReference type="GeneID" id="66977779"/>
<evidence type="ECO:0000313" key="3">
    <source>
        <dbReference type="Proteomes" id="UP000637239"/>
    </source>
</evidence>
<protein>
    <submittedName>
        <fullName evidence="2">N-terminal acetyltransferase</fullName>
    </submittedName>
</protein>
<comment type="similarity">
    <text evidence="1">Belongs to the arylamine N-acetyltransferase family.</text>
</comment>
<dbReference type="PANTHER" id="PTHR11786">
    <property type="entry name" value="N-HYDROXYARYLAMINE O-ACETYLTRANSFERASE"/>
    <property type="match status" value="1"/>
</dbReference>
<dbReference type="Gene3D" id="3.30.2140.20">
    <property type="match status" value="1"/>
</dbReference>
<dbReference type="InterPro" id="IPR001447">
    <property type="entry name" value="Arylamine_N-AcTrfase"/>
</dbReference>
<keyword evidence="3" id="KW-1185">Reference proteome</keyword>
<dbReference type="KEGG" id="ache:ACHE_10822A"/>
<dbReference type="SUPFAM" id="SSF54001">
    <property type="entry name" value="Cysteine proteinases"/>
    <property type="match status" value="1"/>
</dbReference>
<accession>A0A7R7ZI91</accession>
<dbReference type="AlphaFoldDB" id="A0A7R7ZI91"/>
<evidence type="ECO:0000313" key="2">
    <source>
        <dbReference type="EMBL" id="BCR83420.1"/>
    </source>
</evidence>
<dbReference type="RefSeq" id="XP_043131942.1">
    <property type="nucleotide sequence ID" value="XM_043283542.1"/>
</dbReference>
<sequence length="107" mass="12409">MFSPLSHIVLIATIDGEEYIVDVGFGTNCAMRPIPLKENTIMPCIATAEMRLIRDSLDECTDESQRVWIYQVRYTPRSDWISNFCFSEAEFLPRDFKLLNFYESASK</sequence>
<evidence type="ECO:0000256" key="1">
    <source>
        <dbReference type="ARBA" id="ARBA00006547"/>
    </source>
</evidence>
<gene>
    <name evidence="2" type="primary">NAT1</name>
    <name evidence="2" type="ORF">ACHE_10822A</name>
</gene>
<proteinExistence type="inferred from homology"/>
<keyword evidence="2" id="KW-0808">Transferase</keyword>
<dbReference type="Pfam" id="PF00797">
    <property type="entry name" value="Acetyltransf_2"/>
    <property type="match status" value="1"/>
</dbReference>
<name>A0A7R7ZI91_ASPCH</name>
<dbReference type="InterPro" id="IPR038765">
    <property type="entry name" value="Papain-like_cys_pep_sf"/>
</dbReference>
<reference evidence="2" key="1">
    <citation type="submission" date="2021-01" db="EMBL/GenBank/DDBJ databases">
        <authorList>
            <consortium name="Aspergillus chevalieri M1 genome sequencing consortium"/>
            <person name="Kazuki M."/>
            <person name="Futagami T."/>
        </authorList>
    </citation>
    <scope>NUCLEOTIDE SEQUENCE</scope>
    <source>
        <strain evidence="2">M1</strain>
    </source>
</reference>
<dbReference type="Proteomes" id="UP000637239">
    <property type="component" value="Chromosome 1"/>
</dbReference>